<proteinExistence type="predicted"/>
<dbReference type="OrthoDB" id="1935838at2"/>
<dbReference type="STRING" id="29364.SAMN04487772_10865"/>
<dbReference type="Proteomes" id="UP000199800">
    <property type="component" value="Unassembled WGS sequence"/>
</dbReference>
<sequence length="218" mass="25207">MGYLDYDNELHAESIIQDDSNFKQVENMLAYNKDVEYMKRQFPEPLQAIQIVIDDECDQLEYSGSVMFDEFPDKTHLGMIVDKILLRLTPSENDNEDNGELKSASLDIETTTTRSYCPDDAMLDCEEEMVEATELQASGWGAWGPPPPPKPWGPPPRPCFGPLCPIANRRCGSGRWCPPVPFAHYDNKGNPNWMRHLVENMLFNEMNYRRSRYRNHHF</sequence>
<dbReference type="EMBL" id="FOHN01000008">
    <property type="protein sequence ID" value="SET09663.1"/>
    <property type="molecule type" value="Genomic_DNA"/>
</dbReference>
<accession>A0A1I0BSP8</accession>
<gene>
    <name evidence="1" type="ORF">SAMN04487772_10865</name>
</gene>
<name>A0A1I0BSP8_9FIRM</name>
<organism evidence="1 2">
    <name type="scientific">[Clostridium] polysaccharolyticum</name>
    <dbReference type="NCBI Taxonomy" id="29364"/>
    <lineage>
        <taxon>Bacteria</taxon>
        <taxon>Bacillati</taxon>
        <taxon>Bacillota</taxon>
        <taxon>Clostridia</taxon>
        <taxon>Lachnospirales</taxon>
        <taxon>Lachnospiraceae</taxon>
    </lineage>
</organism>
<reference evidence="1 2" key="1">
    <citation type="submission" date="2016-10" db="EMBL/GenBank/DDBJ databases">
        <authorList>
            <person name="de Groot N.N."/>
        </authorList>
    </citation>
    <scope>NUCLEOTIDE SEQUENCE [LARGE SCALE GENOMIC DNA]</scope>
    <source>
        <strain evidence="1 2">DSM 1801</strain>
    </source>
</reference>
<dbReference type="AlphaFoldDB" id="A0A1I0BSP8"/>
<evidence type="ECO:0000313" key="2">
    <source>
        <dbReference type="Proteomes" id="UP000199800"/>
    </source>
</evidence>
<evidence type="ECO:0000313" key="1">
    <source>
        <dbReference type="EMBL" id="SET09663.1"/>
    </source>
</evidence>
<protein>
    <submittedName>
        <fullName evidence="1">Uncharacterized protein</fullName>
    </submittedName>
</protein>
<keyword evidence="2" id="KW-1185">Reference proteome</keyword>
<dbReference type="RefSeq" id="WP_092477544.1">
    <property type="nucleotide sequence ID" value="NZ_FOHN01000008.1"/>
</dbReference>